<keyword evidence="5" id="KW-0547">Nucleotide-binding</keyword>
<dbReference type="PROSITE" id="PS50893">
    <property type="entry name" value="ABC_TRANSPORTER_2"/>
    <property type="match status" value="1"/>
</dbReference>
<reference evidence="12" key="1">
    <citation type="submission" date="2023-01" db="EMBL/GenBank/DDBJ databases">
        <title>Metagenome sequencing of chrysophaentin producing Chrysophaeum taylorii.</title>
        <authorList>
            <person name="Davison J."/>
            <person name="Bewley C."/>
        </authorList>
    </citation>
    <scope>NUCLEOTIDE SEQUENCE</scope>
    <source>
        <strain evidence="12">NIES-1699</strain>
    </source>
</reference>
<feature type="transmembrane region" description="Helical" evidence="10">
    <location>
        <begin position="931"/>
        <end position="957"/>
    </location>
</feature>
<dbReference type="Proteomes" id="UP001230188">
    <property type="component" value="Unassembled WGS sequence"/>
</dbReference>
<sequence length="1117" mass="124070">MGKCRVFAGDEISTGLDSQTTFEITRAFKFFTQYLHITVVLSLLQPPPETFALFDKVILLDKGAIAFHGPTDEITRHFASIGILAPPRKDVADFLVEITSSRELVRSYSASGRRSRATDFPKEFMESEYYRSMCAALDENKKDSTHVNDWGEYYSTEFTEPFSYYVAKCLERNLVLLKKGPEYLKVRFGQATVMGIFTGTLYYNTPYDDFTSIFGLIFSALMYLALAGMSSMPGLIERRDVFYKQRNQSYFPTVAYTLSQVVVDVIITLIENVLYANLVYWPAGLSSSRFGVFLAVSIVLSLAMSQWFGFIAAIAPDGQSAQPMAGMSIVLSVLFSGFIVQRENIPRPWRPLHWVSPIALAWRAVSISEFRSDRYNRDNCPYQQDELGCTADDPCCVESEDGIFFLKTYSVQTTSDFIFVGIVVLAFYFCLSIVLQTVALSTVRHSGHGSGPPPEDLIELEEEEEEEGEAEKFEATTTTTTTAATLPKRAKIADQAKKTAAEIPYTPTTIAFDDVHYTVMVPSATPHGAAEPLELLGGVTGFAKPATMTALMGSSGAGKTTLLDVLASRKKTGKIEGDIRLNGHPTDPISFSRISGYVEQLDVHNPGPTVFESVDFSASLRLERKHAASKRAFVAQLLDILELAPIAGHQVGTITTGGLTFEQRKRLTMAVELAANPAILFLDEPTSGLDSRAALVVIRATRNIAATGRSVICTIHQPSYALFSVFDRLLLLSRGGRTVYFGDIGNECETLIAYLEKTILTTNCKSVEPKLPDGANPATWMLACCSAKDADFASAYFTSQLAIDNTNVTREALEPAEGYVPHKFSSPYVLPVSQQFPVLVKRMFISYWRGPSYNVARGMVSIVIALIFGSCYSKSRPDGLDTFSEVLGRVGLFFLCPFFMGIIFFSAAQSQMAVERAPFYREKAARIYSPLPYTVSFGVVETPYLLLFSFLHSGFIWSLVDFYPGVEQFFFYFAYYLFYVSFATFFAQFLVAAMPDEGTAQTVGNTFLTLSSLVAGFSITPDNIPDYWIITYWLSPIHYTLEGIVVTQFHGADRPIADLPGEPSIERYMASHWSDSHFGGFFTYSHRFQNLVMLAIFCGVFRTATLLALTFLDYTTR</sequence>
<comment type="caution">
    <text evidence="12">The sequence shown here is derived from an EMBL/GenBank/DDBJ whole genome shotgun (WGS) entry which is preliminary data.</text>
</comment>
<dbReference type="InterPro" id="IPR003593">
    <property type="entry name" value="AAA+_ATPase"/>
</dbReference>
<feature type="compositionally biased region" description="Acidic residues" evidence="9">
    <location>
        <begin position="456"/>
        <end position="469"/>
    </location>
</feature>
<organism evidence="12 13">
    <name type="scientific">Chrysophaeum taylorii</name>
    <dbReference type="NCBI Taxonomy" id="2483200"/>
    <lineage>
        <taxon>Eukaryota</taxon>
        <taxon>Sar</taxon>
        <taxon>Stramenopiles</taxon>
        <taxon>Ochrophyta</taxon>
        <taxon>Pelagophyceae</taxon>
        <taxon>Pelagomonadales</taxon>
        <taxon>Pelagomonadaceae</taxon>
        <taxon>Chrysophaeum</taxon>
    </lineage>
</organism>
<protein>
    <recommendedName>
        <fullName evidence="11">ABC transporter domain-containing protein</fullName>
    </recommendedName>
</protein>
<feature type="transmembrane region" description="Helical" evidence="10">
    <location>
        <begin position="969"/>
        <end position="991"/>
    </location>
</feature>
<dbReference type="SUPFAM" id="SSF52540">
    <property type="entry name" value="P-loop containing nucleoside triphosphate hydrolases"/>
    <property type="match status" value="2"/>
</dbReference>
<gene>
    <name evidence="12" type="ORF">CTAYLR_010063</name>
</gene>
<keyword evidence="7 10" id="KW-1133">Transmembrane helix</keyword>
<dbReference type="PANTHER" id="PTHR19241">
    <property type="entry name" value="ATP-BINDING CASSETTE TRANSPORTER"/>
    <property type="match status" value="1"/>
</dbReference>
<evidence type="ECO:0000256" key="5">
    <source>
        <dbReference type="ARBA" id="ARBA00022741"/>
    </source>
</evidence>
<dbReference type="CDD" id="cd03232">
    <property type="entry name" value="ABCG_PDR_domain2"/>
    <property type="match status" value="1"/>
</dbReference>
<keyword evidence="3" id="KW-0813">Transport</keyword>
<keyword evidence="8 10" id="KW-0472">Membrane</keyword>
<name>A0AAD7U901_9STRA</name>
<feature type="transmembrane region" description="Helical" evidence="10">
    <location>
        <begin position="290"/>
        <end position="312"/>
    </location>
</feature>
<dbReference type="GO" id="GO:0016020">
    <property type="term" value="C:membrane"/>
    <property type="evidence" value="ECO:0007669"/>
    <property type="project" value="UniProtKB-SubCell"/>
</dbReference>
<evidence type="ECO:0000256" key="7">
    <source>
        <dbReference type="ARBA" id="ARBA00022989"/>
    </source>
</evidence>
<dbReference type="InterPro" id="IPR013525">
    <property type="entry name" value="ABC2_TM"/>
</dbReference>
<evidence type="ECO:0000256" key="1">
    <source>
        <dbReference type="ARBA" id="ARBA00004141"/>
    </source>
</evidence>
<evidence type="ECO:0000256" key="3">
    <source>
        <dbReference type="ARBA" id="ARBA00022448"/>
    </source>
</evidence>
<keyword evidence="13" id="KW-1185">Reference proteome</keyword>
<dbReference type="Gene3D" id="3.40.50.300">
    <property type="entry name" value="P-loop containing nucleotide triphosphate hydrolases"/>
    <property type="match status" value="2"/>
</dbReference>
<evidence type="ECO:0000256" key="2">
    <source>
        <dbReference type="ARBA" id="ARBA00006012"/>
    </source>
</evidence>
<dbReference type="InterPro" id="IPR034003">
    <property type="entry name" value="ABCG_PDR_2"/>
</dbReference>
<dbReference type="EMBL" id="JAQMWT010000508">
    <property type="protein sequence ID" value="KAJ8600497.1"/>
    <property type="molecule type" value="Genomic_DNA"/>
</dbReference>
<comment type="similarity">
    <text evidence="2">Belongs to the ABC transporter superfamily. ABCG family. PDR (TC 3.A.1.205) subfamily.</text>
</comment>
<dbReference type="Pfam" id="PF00005">
    <property type="entry name" value="ABC_tran"/>
    <property type="match status" value="1"/>
</dbReference>
<feature type="domain" description="ABC transporter" evidence="11">
    <location>
        <begin position="510"/>
        <end position="759"/>
    </location>
</feature>
<evidence type="ECO:0000256" key="10">
    <source>
        <dbReference type="SAM" id="Phobius"/>
    </source>
</evidence>
<feature type="transmembrane region" description="Helical" evidence="10">
    <location>
        <begin position="250"/>
        <end position="270"/>
    </location>
</feature>
<dbReference type="Pfam" id="PF19055">
    <property type="entry name" value="ABC2_membrane_7"/>
    <property type="match status" value="2"/>
</dbReference>
<accession>A0AAD7U901</accession>
<feature type="region of interest" description="Disordered" evidence="9">
    <location>
        <begin position="444"/>
        <end position="479"/>
    </location>
</feature>
<dbReference type="Pfam" id="PF01061">
    <property type="entry name" value="ABC2_membrane"/>
    <property type="match status" value="2"/>
</dbReference>
<feature type="transmembrane region" description="Helical" evidence="10">
    <location>
        <begin position="1091"/>
        <end position="1112"/>
    </location>
</feature>
<comment type="subcellular location">
    <subcellularLocation>
        <location evidence="1">Membrane</location>
        <topology evidence="1">Multi-pass membrane protein</topology>
    </subcellularLocation>
</comment>
<dbReference type="SMART" id="SM00382">
    <property type="entry name" value="AAA"/>
    <property type="match status" value="1"/>
</dbReference>
<evidence type="ECO:0000256" key="6">
    <source>
        <dbReference type="ARBA" id="ARBA00022840"/>
    </source>
</evidence>
<evidence type="ECO:0000259" key="11">
    <source>
        <dbReference type="PROSITE" id="PS50893"/>
    </source>
</evidence>
<evidence type="ECO:0000256" key="4">
    <source>
        <dbReference type="ARBA" id="ARBA00022692"/>
    </source>
</evidence>
<dbReference type="InterPro" id="IPR043926">
    <property type="entry name" value="ABCG_dom"/>
</dbReference>
<dbReference type="InterPro" id="IPR027417">
    <property type="entry name" value="P-loop_NTPase"/>
</dbReference>
<dbReference type="GO" id="GO:0016887">
    <property type="term" value="F:ATP hydrolysis activity"/>
    <property type="evidence" value="ECO:0007669"/>
    <property type="project" value="InterPro"/>
</dbReference>
<keyword evidence="4 10" id="KW-0812">Transmembrane</keyword>
<dbReference type="AlphaFoldDB" id="A0AAD7U901"/>
<evidence type="ECO:0000313" key="12">
    <source>
        <dbReference type="EMBL" id="KAJ8600497.1"/>
    </source>
</evidence>
<proteinExistence type="inferred from homology"/>
<evidence type="ECO:0000256" key="8">
    <source>
        <dbReference type="ARBA" id="ARBA00023136"/>
    </source>
</evidence>
<keyword evidence="6" id="KW-0067">ATP-binding</keyword>
<feature type="transmembrane region" description="Helical" evidence="10">
    <location>
        <begin position="417"/>
        <end position="440"/>
    </location>
</feature>
<feature type="transmembrane region" description="Helical" evidence="10">
    <location>
        <begin position="324"/>
        <end position="341"/>
    </location>
</feature>
<dbReference type="GO" id="GO:0005524">
    <property type="term" value="F:ATP binding"/>
    <property type="evidence" value="ECO:0007669"/>
    <property type="project" value="UniProtKB-KW"/>
</dbReference>
<evidence type="ECO:0000313" key="13">
    <source>
        <dbReference type="Proteomes" id="UP001230188"/>
    </source>
</evidence>
<dbReference type="GO" id="GO:0140359">
    <property type="term" value="F:ABC-type transporter activity"/>
    <property type="evidence" value="ECO:0007669"/>
    <property type="project" value="InterPro"/>
</dbReference>
<feature type="transmembrane region" description="Helical" evidence="10">
    <location>
        <begin position="890"/>
        <end position="910"/>
    </location>
</feature>
<feature type="transmembrane region" description="Helical" evidence="10">
    <location>
        <begin position="210"/>
        <end position="229"/>
    </location>
</feature>
<dbReference type="InterPro" id="IPR003439">
    <property type="entry name" value="ABC_transporter-like_ATP-bd"/>
</dbReference>
<evidence type="ECO:0000256" key="9">
    <source>
        <dbReference type="SAM" id="MobiDB-lite"/>
    </source>
</evidence>